<dbReference type="OrthoDB" id="9803667at2"/>
<dbReference type="InterPro" id="IPR002606">
    <property type="entry name" value="Riboflavin_kinase_bac"/>
</dbReference>
<comment type="catalytic activity">
    <reaction evidence="13 14">
        <text>FMN + ATP + H(+) = FAD + diphosphate</text>
        <dbReference type="Rhea" id="RHEA:17237"/>
        <dbReference type="ChEBI" id="CHEBI:15378"/>
        <dbReference type="ChEBI" id="CHEBI:30616"/>
        <dbReference type="ChEBI" id="CHEBI:33019"/>
        <dbReference type="ChEBI" id="CHEBI:57692"/>
        <dbReference type="ChEBI" id="CHEBI:58210"/>
        <dbReference type="EC" id="2.7.7.2"/>
    </reaction>
</comment>
<dbReference type="SMART" id="SM00904">
    <property type="entry name" value="Flavokinase"/>
    <property type="match status" value="1"/>
</dbReference>
<dbReference type="RefSeq" id="WP_070954752.1">
    <property type="nucleotide sequence ID" value="NZ_CP015208.1"/>
</dbReference>
<protein>
    <recommendedName>
        <fullName evidence="14">Riboflavin biosynthesis protein</fullName>
    </recommendedName>
    <domain>
        <recommendedName>
            <fullName evidence="14">Riboflavin kinase</fullName>
            <ecNumber evidence="14">2.7.1.26</ecNumber>
        </recommendedName>
        <alternativeName>
            <fullName evidence="14">Flavokinase</fullName>
        </alternativeName>
    </domain>
    <domain>
        <recommendedName>
            <fullName evidence="14">FMN adenylyltransferase</fullName>
            <ecNumber evidence="14">2.7.7.2</ecNumber>
        </recommendedName>
        <alternativeName>
            <fullName evidence="14">FAD pyrophosphorylase</fullName>
        </alternativeName>
        <alternativeName>
            <fullName evidence="14">FAD synthase</fullName>
        </alternativeName>
    </domain>
</protein>
<dbReference type="KEGG" id="rpla:A4Z71_04600"/>
<proteinExistence type="inferred from homology"/>
<dbReference type="InterPro" id="IPR023465">
    <property type="entry name" value="Riboflavin_kinase_dom_sf"/>
</dbReference>
<dbReference type="SUPFAM" id="SSF52374">
    <property type="entry name" value="Nucleotidylyl transferase"/>
    <property type="match status" value="1"/>
</dbReference>
<feature type="domain" description="Riboflavin kinase" evidence="15">
    <location>
        <begin position="182"/>
        <end position="307"/>
    </location>
</feature>
<dbReference type="GO" id="GO:0009398">
    <property type="term" value="P:FMN biosynthetic process"/>
    <property type="evidence" value="ECO:0007669"/>
    <property type="project" value="UniProtKB-UniRule"/>
</dbReference>
<comment type="catalytic activity">
    <reaction evidence="12 14">
        <text>riboflavin + ATP = FMN + ADP + H(+)</text>
        <dbReference type="Rhea" id="RHEA:14357"/>
        <dbReference type="ChEBI" id="CHEBI:15378"/>
        <dbReference type="ChEBI" id="CHEBI:30616"/>
        <dbReference type="ChEBI" id="CHEBI:57986"/>
        <dbReference type="ChEBI" id="CHEBI:58210"/>
        <dbReference type="ChEBI" id="CHEBI:456216"/>
        <dbReference type="EC" id="2.7.1.26"/>
    </reaction>
</comment>
<evidence type="ECO:0000256" key="1">
    <source>
        <dbReference type="ARBA" id="ARBA00004726"/>
    </source>
</evidence>
<dbReference type="UniPathway" id="UPA00276">
    <property type="reaction ID" value="UER00406"/>
</dbReference>
<evidence type="ECO:0000259" key="15">
    <source>
        <dbReference type="SMART" id="SM00904"/>
    </source>
</evidence>
<evidence type="ECO:0000256" key="9">
    <source>
        <dbReference type="ARBA" id="ARBA00022827"/>
    </source>
</evidence>
<dbReference type="InterPro" id="IPR023468">
    <property type="entry name" value="Riboflavin_kinase"/>
</dbReference>
<keyword evidence="8 14" id="KW-0418">Kinase</keyword>
<name>A0A1D9DZL3_9MICO</name>
<organism evidence="16 17">
    <name type="scientific">Candidatus Rhodoluna planktonica</name>
    <dbReference type="NCBI Taxonomy" id="535712"/>
    <lineage>
        <taxon>Bacteria</taxon>
        <taxon>Bacillati</taxon>
        <taxon>Actinomycetota</taxon>
        <taxon>Actinomycetes</taxon>
        <taxon>Micrococcales</taxon>
        <taxon>Microbacteriaceae</taxon>
        <taxon>Luna cluster</taxon>
        <taxon>Luna-1 subcluster</taxon>
        <taxon>Rhodoluna</taxon>
    </lineage>
</organism>
<evidence type="ECO:0000256" key="6">
    <source>
        <dbReference type="ARBA" id="ARBA00022695"/>
    </source>
</evidence>
<dbReference type="InterPro" id="IPR015865">
    <property type="entry name" value="Riboflavin_kinase_bac/euk"/>
</dbReference>
<keyword evidence="3 14" id="KW-0285">Flavoprotein</keyword>
<accession>A0A1D9DZL3</accession>
<dbReference type="STRING" id="535712.A4Z71_04600"/>
<dbReference type="PANTHER" id="PTHR22749">
    <property type="entry name" value="RIBOFLAVIN KINASE/FMN ADENYLYLTRANSFERASE"/>
    <property type="match status" value="1"/>
</dbReference>
<dbReference type="NCBIfam" id="NF004160">
    <property type="entry name" value="PRK05627.1-3"/>
    <property type="match status" value="1"/>
</dbReference>
<evidence type="ECO:0000256" key="13">
    <source>
        <dbReference type="ARBA" id="ARBA00049494"/>
    </source>
</evidence>
<evidence type="ECO:0000256" key="5">
    <source>
        <dbReference type="ARBA" id="ARBA00022679"/>
    </source>
</evidence>
<keyword evidence="7 14" id="KW-0547">Nucleotide-binding</keyword>
<comment type="pathway">
    <text evidence="2 14">Cofactor biosynthesis; FMN biosynthesis; FMN from riboflavin (ATP route): step 1/1.</text>
</comment>
<keyword evidence="10 14" id="KW-0067">ATP-binding</keyword>
<dbReference type="Gene3D" id="3.40.50.620">
    <property type="entry name" value="HUPs"/>
    <property type="match status" value="1"/>
</dbReference>
<dbReference type="Pfam" id="PF01687">
    <property type="entry name" value="Flavokinase"/>
    <property type="match status" value="1"/>
</dbReference>
<evidence type="ECO:0000256" key="7">
    <source>
        <dbReference type="ARBA" id="ARBA00022741"/>
    </source>
</evidence>
<dbReference type="GO" id="GO:0008531">
    <property type="term" value="F:riboflavin kinase activity"/>
    <property type="evidence" value="ECO:0007669"/>
    <property type="project" value="UniProtKB-UniRule"/>
</dbReference>
<dbReference type="Proteomes" id="UP000243784">
    <property type="component" value="Chromosome"/>
</dbReference>
<dbReference type="PANTHER" id="PTHR22749:SF6">
    <property type="entry name" value="RIBOFLAVIN KINASE"/>
    <property type="match status" value="1"/>
</dbReference>
<dbReference type="AlphaFoldDB" id="A0A1D9DZL3"/>
<dbReference type="CDD" id="cd02064">
    <property type="entry name" value="FAD_synthetase_N"/>
    <property type="match status" value="1"/>
</dbReference>
<evidence type="ECO:0000256" key="4">
    <source>
        <dbReference type="ARBA" id="ARBA00022643"/>
    </source>
</evidence>
<evidence type="ECO:0000256" key="3">
    <source>
        <dbReference type="ARBA" id="ARBA00022630"/>
    </source>
</evidence>
<dbReference type="GO" id="GO:0005524">
    <property type="term" value="F:ATP binding"/>
    <property type="evidence" value="ECO:0007669"/>
    <property type="project" value="UniProtKB-UniRule"/>
</dbReference>
<keyword evidence="11" id="KW-0511">Multifunctional enzyme</keyword>
<dbReference type="UniPathway" id="UPA00277">
    <property type="reaction ID" value="UER00407"/>
</dbReference>
<evidence type="ECO:0000256" key="12">
    <source>
        <dbReference type="ARBA" id="ARBA00047880"/>
    </source>
</evidence>
<dbReference type="EC" id="2.7.1.26" evidence="14"/>
<evidence type="ECO:0000313" key="16">
    <source>
        <dbReference type="EMBL" id="AOY56244.1"/>
    </source>
</evidence>
<sequence length="310" mass="33971">MDNWKSVADRPSDYASLAVAIGKFDALHLGHQALLNELVEAAENHGLAPAVITFDRHPAATLTPEAAPTPIIGKSQKEHFLTEAGISAILTLEFNDELAALSPRQFVERVLVPLDTKYVVVGDDFRFGSNGSGTVATLRELGSEFGFAVKSVAKVNALRAPISTSRIRNLLDEGEVDQVAKLLGRPHLTTGVIEHGLKIGRTIGFPTANMSRDAEGYLPRDGVYAGWLYADGQRYPAAHSVGINETFQAVPRLVESHVLDRDDLDLYDKVVSLEYIDFIRPNVKFNSKEELIEAINKDLDQVRKALGICW</sequence>
<dbReference type="InterPro" id="IPR014729">
    <property type="entry name" value="Rossmann-like_a/b/a_fold"/>
</dbReference>
<dbReference type="EC" id="2.7.7.2" evidence="14"/>
<dbReference type="FunFam" id="3.40.50.620:FF:000021">
    <property type="entry name" value="Riboflavin biosynthesis protein"/>
    <property type="match status" value="1"/>
</dbReference>
<reference evidence="16 17" key="1">
    <citation type="journal article" date="2016" name="Biochim. Biophys. Acta">
        <title>Photochemical characterization of actinorhodopsin and its functional existence in the natural host.</title>
        <authorList>
            <person name="Nakamura S."/>
            <person name="Kikukawa T."/>
            <person name="Tamogami J."/>
            <person name="Kamiya M."/>
            <person name="Aizawa T."/>
            <person name="Hahn M.W."/>
            <person name="Ihara K."/>
            <person name="Kamo N."/>
            <person name="Demura M."/>
        </authorList>
    </citation>
    <scope>NUCLEOTIDE SEQUENCE [LARGE SCALE GENOMIC DNA]</scope>
    <source>
        <strain evidence="16 17">MWH-Dar1</strain>
    </source>
</reference>
<evidence type="ECO:0000256" key="2">
    <source>
        <dbReference type="ARBA" id="ARBA00005201"/>
    </source>
</evidence>
<dbReference type="NCBIfam" id="TIGR00083">
    <property type="entry name" value="ribF"/>
    <property type="match status" value="1"/>
</dbReference>
<dbReference type="GO" id="GO:0003919">
    <property type="term" value="F:FMN adenylyltransferase activity"/>
    <property type="evidence" value="ECO:0007669"/>
    <property type="project" value="UniProtKB-UniRule"/>
</dbReference>
<evidence type="ECO:0000313" key="17">
    <source>
        <dbReference type="Proteomes" id="UP000243784"/>
    </source>
</evidence>
<gene>
    <name evidence="16" type="ORF">A4Z71_04600</name>
</gene>
<dbReference type="InterPro" id="IPR015864">
    <property type="entry name" value="FAD_synthase"/>
</dbReference>
<dbReference type="Pfam" id="PF06574">
    <property type="entry name" value="FAD_syn"/>
    <property type="match status" value="1"/>
</dbReference>
<evidence type="ECO:0000256" key="8">
    <source>
        <dbReference type="ARBA" id="ARBA00022777"/>
    </source>
</evidence>
<keyword evidence="6 14" id="KW-0548">Nucleotidyltransferase</keyword>
<dbReference type="SUPFAM" id="SSF82114">
    <property type="entry name" value="Riboflavin kinase-like"/>
    <property type="match status" value="1"/>
</dbReference>
<evidence type="ECO:0000256" key="14">
    <source>
        <dbReference type="PIRNR" id="PIRNR004491"/>
    </source>
</evidence>
<keyword evidence="9 14" id="KW-0274">FAD</keyword>
<keyword evidence="17" id="KW-1185">Reference proteome</keyword>
<comment type="pathway">
    <text evidence="1 14">Cofactor biosynthesis; FAD biosynthesis; FAD from FMN: step 1/1.</text>
</comment>
<dbReference type="GO" id="GO:0006747">
    <property type="term" value="P:FAD biosynthetic process"/>
    <property type="evidence" value="ECO:0007669"/>
    <property type="project" value="UniProtKB-UniRule"/>
</dbReference>
<dbReference type="EMBL" id="CP015208">
    <property type="protein sequence ID" value="AOY56244.1"/>
    <property type="molecule type" value="Genomic_DNA"/>
</dbReference>
<evidence type="ECO:0000256" key="11">
    <source>
        <dbReference type="ARBA" id="ARBA00023268"/>
    </source>
</evidence>
<dbReference type="GO" id="GO:0009231">
    <property type="term" value="P:riboflavin biosynthetic process"/>
    <property type="evidence" value="ECO:0007669"/>
    <property type="project" value="InterPro"/>
</dbReference>
<keyword evidence="4 14" id="KW-0288">FMN</keyword>
<comment type="similarity">
    <text evidence="14">Belongs to the ribF family.</text>
</comment>
<evidence type="ECO:0000256" key="10">
    <source>
        <dbReference type="ARBA" id="ARBA00022840"/>
    </source>
</evidence>
<dbReference type="Gene3D" id="2.40.30.30">
    <property type="entry name" value="Riboflavin kinase-like"/>
    <property type="match status" value="1"/>
</dbReference>
<keyword evidence="5 14" id="KW-0808">Transferase</keyword>
<dbReference type="PIRSF" id="PIRSF004491">
    <property type="entry name" value="FAD_Synth"/>
    <property type="match status" value="1"/>
</dbReference>